<dbReference type="RefSeq" id="WP_110749681.1">
    <property type="nucleotide sequence ID" value="NZ_QJTF01000004.1"/>
</dbReference>
<evidence type="ECO:0000313" key="7">
    <source>
        <dbReference type="EMBL" id="PYE89323.1"/>
    </source>
</evidence>
<dbReference type="OrthoDB" id="9813689at2"/>
<accession>A0A318T3H2</accession>
<dbReference type="PANTHER" id="PTHR20855:SF3">
    <property type="entry name" value="LD03007P"/>
    <property type="match status" value="1"/>
</dbReference>
<feature type="transmembrane region" description="Helical" evidence="6">
    <location>
        <begin position="141"/>
        <end position="161"/>
    </location>
</feature>
<protein>
    <submittedName>
        <fullName evidence="7">Channel protein (Hemolysin III family)</fullName>
    </submittedName>
</protein>
<keyword evidence="5" id="KW-0479">Metal-binding</keyword>
<gene>
    <name evidence="7" type="ORF">C7477_104163</name>
</gene>
<evidence type="ECO:0000256" key="5">
    <source>
        <dbReference type="PIRSR" id="PIRSR604254-1"/>
    </source>
</evidence>
<dbReference type="GO" id="GO:0046872">
    <property type="term" value="F:metal ion binding"/>
    <property type="evidence" value="ECO:0007669"/>
    <property type="project" value="UniProtKB-KW"/>
</dbReference>
<evidence type="ECO:0000256" key="3">
    <source>
        <dbReference type="ARBA" id="ARBA00022989"/>
    </source>
</evidence>
<organism evidence="7 8">
    <name type="scientific">Phyllobacterium leguminum</name>
    <dbReference type="NCBI Taxonomy" id="314237"/>
    <lineage>
        <taxon>Bacteria</taxon>
        <taxon>Pseudomonadati</taxon>
        <taxon>Pseudomonadota</taxon>
        <taxon>Alphaproteobacteria</taxon>
        <taxon>Hyphomicrobiales</taxon>
        <taxon>Phyllobacteriaceae</taxon>
        <taxon>Phyllobacterium</taxon>
    </lineage>
</organism>
<comment type="caution">
    <text evidence="7">The sequence shown here is derived from an EMBL/GenBank/DDBJ whole genome shotgun (WGS) entry which is preliminary data.</text>
</comment>
<feature type="transmembrane region" description="Helical" evidence="6">
    <location>
        <begin position="113"/>
        <end position="134"/>
    </location>
</feature>
<dbReference type="InterPro" id="IPR004254">
    <property type="entry name" value="AdipoR/HlyIII-related"/>
</dbReference>
<keyword evidence="8" id="KW-1185">Reference proteome</keyword>
<reference evidence="7 8" key="1">
    <citation type="submission" date="2018-06" db="EMBL/GenBank/DDBJ databases">
        <title>Genomic Encyclopedia of Type Strains, Phase III (KMG-III): the genomes of soil and plant-associated and newly described type strains.</title>
        <authorList>
            <person name="Whitman W."/>
        </authorList>
    </citation>
    <scope>NUCLEOTIDE SEQUENCE [LARGE SCALE GENOMIC DNA]</scope>
    <source>
        <strain evidence="7 8">ORS 1419</strain>
    </source>
</reference>
<feature type="transmembrane region" description="Helical" evidence="6">
    <location>
        <begin position="20"/>
        <end position="46"/>
    </location>
</feature>
<feature type="transmembrane region" description="Helical" evidence="6">
    <location>
        <begin position="197"/>
        <end position="217"/>
    </location>
</feature>
<keyword evidence="2 6" id="KW-0812">Transmembrane</keyword>
<dbReference type="PANTHER" id="PTHR20855">
    <property type="entry name" value="ADIPOR/PROGESTIN RECEPTOR-RELATED"/>
    <property type="match status" value="1"/>
</dbReference>
<comment type="subcellular location">
    <subcellularLocation>
        <location evidence="1">Membrane</location>
        <topology evidence="1">Multi-pass membrane protein</topology>
    </subcellularLocation>
</comment>
<evidence type="ECO:0000256" key="4">
    <source>
        <dbReference type="ARBA" id="ARBA00023136"/>
    </source>
</evidence>
<feature type="binding site" evidence="5">
    <location>
        <position position="199"/>
    </location>
    <ligand>
        <name>Zn(2+)</name>
        <dbReference type="ChEBI" id="CHEBI:29105"/>
    </ligand>
</feature>
<name>A0A318T3H2_9HYPH</name>
<feature type="transmembrane region" description="Helical" evidence="6">
    <location>
        <begin position="89"/>
        <end position="107"/>
    </location>
</feature>
<feature type="transmembrane region" description="Helical" evidence="6">
    <location>
        <begin position="167"/>
        <end position="185"/>
    </location>
</feature>
<dbReference type="GO" id="GO:0016020">
    <property type="term" value="C:membrane"/>
    <property type="evidence" value="ECO:0007669"/>
    <property type="project" value="UniProtKB-SubCell"/>
</dbReference>
<keyword evidence="3 6" id="KW-1133">Transmembrane helix</keyword>
<evidence type="ECO:0000256" key="6">
    <source>
        <dbReference type="SAM" id="Phobius"/>
    </source>
</evidence>
<evidence type="ECO:0000313" key="8">
    <source>
        <dbReference type="Proteomes" id="UP000247454"/>
    </source>
</evidence>
<evidence type="ECO:0000256" key="2">
    <source>
        <dbReference type="ARBA" id="ARBA00022692"/>
    </source>
</evidence>
<keyword evidence="4 6" id="KW-0472">Membrane</keyword>
<dbReference type="Pfam" id="PF03006">
    <property type="entry name" value="HlyIII"/>
    <property type="match status" value="1"/>
</dbReference>
<dbReference type="Proteomes" id="UP000247454">
    <property type="component" value="Unassembled WGS sequence"/>
</dbReference>
<dbReference type="EMBL" id="QJTF01000004">
    <property type="protein sequence ID" value="PYE89323.1"/>
    <property type="molecule type" value="Genomic_DNA"/>
</dbReference>
<proteinExistence type="predicted"/>
<keyword evidence="5" id="KW-0862">Zinc</keyword>
<feature type="transmembrane region" description="Helical" evidence="6">
    <location>
        <begin position="52"/>
        <end position="77"/>
    </location>
</feature>
<sequence>MADRLKIPEQLRWDYDIAELWADGIVHVVGVVFAVIGAIAMVAFSLRADPPHLFIAAIIYATSLVTALGISAVYNIWPVTPTKWFLRRFDHSMIYVLIAGTYTPFVIQMGGQSWLLLAALWTIAIIGIAIKLFLPGRFDRLSILLYLALGWSGVLIYDSMVTSLSPAVIWLIAAGGIVYSLGVIFHVWRRLRFHNAIWHAFVAVGAALHYGAVFYSISVS</sequence>
<dbReference type="AlphaFoldDB" id="A0A318T3H2"/>
<evidence type="ECO:0000256" key="1">
    <source>
        <dbReference type="ARBA" id="ARBA00004141"/>
    </source>
</evidence>